<evidence type="ECO:0000256" key="5">
    <source>
        <dbReference type="ARBA" id="ARBA00023242"/>
    </source>
</evidence>
<dbReference type="SMART" id="SM00066">
    <property type="entry name" value="GAL4"/>
    <property type="match status" value="1"/>
</dbReference>
<protein>
    <recommendedName>
        <fullName evidence="6">Zn(2)-C6 fungal-type domain-containing protein</fullName>
    </recommendedName>
</protein>
<feature type="domain" description="Zn(2)-C6 fungal-type" evidence="6">
    <location>
        <begin position="21"/>
        <end position="54"/>
    </location>
</feature>
<dbReference type="PANTHER" id="PTHR47338">
    <property type="entry name" value="ZN(II)2CYS6 TRANSCRIPTION FACTOR (EUROFUNG)-RELATED"/>
    <property type="match status" value="1"/>
</dbReference>
<comment type="caution">
    <text evidence="7">The sequence shown here is derived from an EMBL/GenBank/DDBJ whole genome shotgun (WGS) entry which is preliminary data.</text>
</comment>
<dbReference type="Pfam" id="PF04082">
    <property type="entry name" value="Fungal_trans"/>
    <property type="match status" value="1"/>
</dbReference>
<dbReference type="GO" id="GO:0000981">
    <property type="term" value="F:DNA-binding transcription factor activity, RNA polymerase II-specific"/>
    <property type="evidence" value="ECO:0007669"/>
    <property type="project" value="InterPro"/>
</dbReference>
<dbReference type="Proteomes" id="UP001218188">
    <property type="component" value="Unassembled WGS sequence"/>
</dbReference>
<organism evidence="7 8">
    <name type="scientific">Mycena alexandri</name>
    <dbReference type="NCBI Taxonomy" id="1745969"/>
    <lineage>
        <taxon>Eukaryota</taxon>
        <taxon>Fungi</taxon>
        <taxon>Dikarya</taxon>
        <taxon>Basidiomycota</taxon>
        <taxon>Agaricomycotina</taxon>
        <taxon>Agaricomycetes</taxon>
        <taxon>Agaricomycetidae</taxon>
        <taxon>Agaricales</taxon>
        <taxon>Marasmiineae</taxon>
        <taxon>Mycenaceae</taxon>
        <taxon>Mycena</taxon>
    </lineage>
</organism>
<evidence type="ECO:0000313" key="8">
    <source>
        <dbReference type="Proteomes" id="UP001218188"/>
    </source>
</evidence>
<dbReference type="CDD" id="cd12148">
    <property type="entry name" value="fungal_TF_MHR"/>
    <property type="match status" value="1"/>
</dbReference>
<dbReference type="EMBL" id="JARJCM010000107">
    <property type="protein sequence ID" value="KAJ7028937.1"/>
    <property type="molecule type" value="Genomic_DNA"/>
</dbReference>
<keyword evidence="3" id="KW-0805">Transcription regulation</keyword>
<dbReference type="SUPFAM" id="SSF57701">
    <property type="entry name" value="Zn2/Cys6 DNA-binding domain"/>
    <property type="match status" value="1"/>
</dbReference>
<evidence type="ECO:0000313" key="7">
    <source>
        <dbReference type="EMBL" id="KAJ7028937.1"/>
    </source>
</evidence>
<dbReference type="InterPro" id="IPR001138">
    <property type="entry name" value="Zn2Cys6_DnaBD"/>
</dbReference>
<dbReference type="Pfam" id="PF00172">
    <property type="entry name" value="Zn_clus"/>
    <property type="match status" value="1"/>
</dbReference>
<dbReference type="GO" id="GO:0006351">
    <property type="term" value="P:DNA-templated transcription"/>
    <property type="evidence" value="ECO:0007669"/>
    <property type="project" value="InterPro"/>
</dbReference>
<keyword evidence="4" id="KW-0804">Transcription</keyword>
<evidence type="ECO:0000256" key="3">
    <source>
        <dbReference type="ARBA" id="ARBA00023015"/>
    </source>
</evidence>
<comment type="subcellular location">
    <subcellularLocation>
        <location evidence="1">Nucleus</location>
    </subcellularLocation>
</comment>
<dbReference type="AlphaFoldDB" id="A0AAD6SKH1"/>
<evidence type="ECO:0000256" key="1">
    <source>
        <dbReference type="ARBA" id="ARBA00004123"/>
    </source>
</evidence>
<dbReference type="InterPro" id="IPR036864">
    <property type="entry name" value="Zn2-C6_fun-type_DNA-bd_sf"/>
</dbReference>
<dbReference type="InterPro" id="IPR050815">
    <property type="entry name" value="TF_fung"/>
</dbReference>
<dbReference type="Gene3D" id="4.10.240.10">
    <property type="entry name" value="Zn(2)-C6 fungal-type DNA-binding domain"/>
    <property type="match status" value="1"/>
</dbReference>
<reference evidence="7" key="1">
    <citation type="submission" date="2023-03" db="EMBL/GenBank/DDBJ databases">
        <title>Massive genome expansion in bonnet fungi (Mycena s.s.) driven by repeated elements and novel gene families across ecological guilds.</title>
        <authorList>
            <consortium name="Lawrence Berkeley National Laboratory"/>
            <person name="Harder C.B."/>
            <person name="Miyauchi S."/>
            <person name="Viragh M."/>
            <person name="Kuo A."/>
            <person name="Thoen E."/>
            <person name="Andreopoulos B."/>
            <person name="Lu D."/>
            <person name="Skrede I."/>
            <person name="Drula E."/>
            <person name="Henrissat B."/>
            <person name="Morin E."/>
            <person name="Kohler A."/>
            <person name="Barry K."/>
            <person name="LaButti K."/>
            <person name="Morin E."/>
            <person name="Salamov A."/>
            <person name="Lipzen A."/>
            <person name="Mereny Z."/>
            <person name="Hegedus B."/>
            <person name="Baldrian P."/>
            <person name="Stursova M."/>
            <person name="Weitz H."/>
            <person name="Taylor A."/>
            <person name="Grigoriev I.V."/>
            <person name="Nagy L.G."/>
            <person name="Martin F."/>
            <person name="Kauserud H."/>
        </authorList>
    </citation>
    <scope>NUCLEOTIDE SEQUENCE</scope>
    <source>
        <strain evidence="7">CBHHK200</strain>
    </source>
</reference>
<accession>A0AAD6SKH1</accession>
<gene>
    <name evidence="7" type="ORF">C8F04DRAFT_48744</name>
</gene>
<dbReference type="PANTHER" id="PTHR47338:SF29">
    <property type="entry name" value="ZN(2)-C6 FUNGAL-TYPE DOMAIN-CONTAINING PROTEIN"/>
    <property type="match status" value="1"/>
</dbReference>
<sequence>MNHHQLAFSISPRTPLHKGKACIACRRRKTKCDGVRDVCGPCSKYPTGHEDCEYSEDGPTQSQMLEEQISILQSRIEELESPQGTRTSSITLSNPVSRFPPTSQITATAKGMHLRPLLSYFHSQQTLSISTAVKTLQTELPFIVLQGLVHNFLHNATCFGFFLDLESFHDAVMSPNGHLLPPVLLNVMYLWGVHLSQDARITAYEPVFLAHALRSTANSLTGTHPRTILHSIQASVLLAHYFICNARFLEGRYHISAAVSLALSVGLHRIRTPPEDGMFSGTRPLADALPPPMSAAEEGERINALWAVLNLNNCWASAGGSASNISYSESVIDTPWPMDAHDYVQTSPLLSRKSRGTVRRFLSGLPDNATCDAALLAKATILYAEASRMGAHYRATGVSPNSAESSSLDQILDELKLKLSPVQSKRMFDVHTLCHGATIQLHNSMTKERVASRARCLVAARAVVDILLNTDMPKIGVLDPVLAPLWTSVCMVFLTEIARQSNGNGGRAPSVLTESLDIVVAAMQFSAAHCRLMALQLDVVRRASQATVTKMEV</sequence>
<dbReference type="PROSITE" id="PS50048">
    <property type="entry name" value="ZN2_CY6_FUNGAL_2"/>
    <property type="match status" value="1"/>
</dbReference>
<evidence type="ECO:0000259" key="6">
    <source>
        <dbReference type="PROSITE" id="PS50048"/>
    </source>
</evidence>
<keyword evidence="5" id="KW-0539">Nucleus</keyword>
<name>A0AAD6SKH1_9AGAR</name>
<evidence type="ECO:0000256" key="4">
    <source>
        <dbReference type="ARBA" id="ARBA00023163"/>
    </source>
</evidence>
<evidence type="ECO:0000256" key="2">
    <source>
        <dbReference type="ARBA" id="ARBA00022723"/>
    </source>
</evidence>
<dbReference type="GO" id="GO:0008270">
    <property type="term" value="F:zinc ion binding"/>
    <property type="evidence" value="ECO:0007669"/>
    <property type="project" value="InterPro"/>
</dbReference>
<dbReference type="CDD" id="cd00067">
    <property type="entry name" value="GAL4"/>
    <property type="match status" value="1"/>
</dbReference>
<keyword evidence="2" id="KW-0479">Metal-binding</keyword>
<dbReference type="GO" id="GO:0005634">
    <property type="term" value="C:nucleus"/>
    <property type="evidence" value="ECO:0007669"/>
    <property type="project" value="UniProtKB-SubCell"/>
</dbReference>
<keyword evidence="8" id="KW-1185">Reference proteome</keyword>
<dbReference type="GO" id="GO:0003677">
    <property type="term" value="F:DNA binding"/>
    <property type="evidence" value="ECO:0007669"/>
    <property type="project" value="InterPro"/>
</dbReference>
<proteinExistence type="predicted"/>
<dbReference type="InterPro" id="IPR007219">
    <property type="entry name" value="XnlR_reg_dom"/>
</dbReference>